<organism evidence="9 10">
    <name type="scientific">Syntrophaceticus schinkii</name>
    <dbReference type="NCBI Taxonomy" id="499207"/>
    <lineage>
        <taxon>Bacteria</taxon>
        <taxon>Bacillati</taxon>
        <taxon>Bacillota</taxon>
        <taxon>Clostridia</taxon>
        <taxon>Thermoanaerobacterales</taxon>
        <taxon>Thermoanaerobacterales Family III. Incertae Sedis</taxon>
        <taxon>Syntrophaceticus</taxon>
    </lineage>
</organism>
<evidence type="ECO:0000256" key="5">
    <source>
        <dbReference type="ARBA" id="ARBA00066388"/>
    </source>
</evidence>
<evidence type="ECO:0000313" key="9">
    <source>
        <dbReference type="EMBL" id="CEO89982.1"/>
    </source>
</evidence>
<accession>A0A0B7MQJ4</accession>
<proteinExistence type="predicted"/>
<keyword evidence="9" id="KW-0378">Hydrolase</keyword>
<dbReference type="InterPro" id="IPR027417">
    <property type="entry name" value="P-loop_NTPase"/>
</dbReference>
<dbReference type="PANTHER" id="PTHR42781">
    <property type="entry name" value="SPERMIDINE/PUTRESCINE IMPORT ATP-BINDING PROTEIN POTA"/>
    <property type="match status" value="1"/>
</dbReference>
<dbReference type="Gene3D" id="3.40.50.300">
    <property type="entry name" value="P-loop containing nucleotide triphosphate hydrolases"/>
    <property type="match status" value="1"/>
</dbReference>
<feature type="domain" description="Mop" evidence="8">
    <location>
        <begin position="284"/>
        <end position="348"/>
    </location>
</feature>
<evidence type="ECO:0000256" key="2">
    <source>
        <dbReference type="ARBA" id="ARBA00022505"/>
    </source>
</evidence>
<dbReference type="FunFam" id="3.40.50.300:FF:000425">
    <property type="entry name" value="Probable ABC transporter, ATP-binding subunit"/>
    <property type="match status" value="1"/>
</dbReference>
<dbReference type="InterPro" id="IPR017871">
    <property type="entry name" value="ABC_transporter-like_CS"/>
</dbReference>
<dbReference type="PANTHER" id="PTHR42781:SF4">
    <property type="entry name" value="SPERMIDINE_PUTRESCINE IMPORT ATP-BINDING PROTEIN POTA"/>
    <property type="match status" value="1"/>
</dbReference>
<dbReference type="GO" id="GO:0015418">
    <property type="term" value="F:ABC-type quaternary ammonium compound transporting activity"/>
    <property type="evidence" value="ECO:0007669"/>
    <property type="project" value="UniProtKB-EC"/>
</dbReference>
<protein>
    <recommendedName>
        <fullName evidence="5">ABC-type quaternary amine transporter</fullName>
        <ecNumber evidence="5">7.6.2.9</ecNumber>
    </recommendedName>
</protein>
<dbReference type="EC" id="7.6.2.9" evidence="5"/>
<dbReference type="OrthoDB" id="9802264at2"/>
<evidence type="ECO:0000256" key="4">
    <source>
        <dbReference type="ARBA" id="ARBA00022840"/>
    </source>
</evidence>
<dbReference type="RefSeq" id="WP_044665816.1">
    <property type="nucleotide sequence ID" value="NZ_CDRZ01000267.1"/>
</dbReference>
<dbReference type="PROSITE" id="PS50893">
    <property type="entry name" value="ABC_TRANSPORTER_2"/>
    <property type="match status" value="1"/>
</dbReference>
<dbReference type="InterPro" id="IPR008995">
    <property type="entry name" value="Mo/tungstate-bd_C_term_dom"/>
</dbReference>
<evidence type="ECO:0000256" key="6">
    <source>
        <dbReference type="PROSITE-ProRule" id="PRU01213"/>
    </source>
</evidence>
<evidence type="ECO:0000259" key="8">
    <source>
        <dbReference type="PROSITE" id="PS51866"/>
    </source>
</evidence>
<dbReference type="InterPro" id="IPR050093">
    <property type="entry name" value="ABC_SmlMolc_Importer"/>
</dbReference>
<dbReference type="Pfam" id="PF03459">
    <property type="entry name" value="TOBE"/>
    <property type="match status" value="1"/>
</dbReference>
<dbReference type="InterPro" id="IPR003439">
    <property type="entry name" value="ABC_transporter-like_ATP-bd"/>
</dbReference>
<evidence type="ECO:0000259" key="7">
    <source>
        <dbReference type="PROSITE" id="PS50893"/>
    </source>
</evidence>
<dbReference type="EMBL" id="CDRZ01000267">
    <property type="protein sequence ID" value="CEO89982.1"/>
    <property type="molecule type" value="Genomic_DNA"/>
</dbReference>
<dbReference type="GO" id="GO:0005524">
    <property type="term" value="F:ATP binding"/>
    <property type="evidence" value="ECO:0007669"/>
    <property type="project" value="UniProtKB-KW"/>
</dbReference>
<reference evidence="10" key="1">
    <citation type="submission" date="2015-01" db="EMBL/GenBank/DDBJ databases">
        <authorList>
            <person name="Manzoor Shahid"/>
            <person name="Zubair Saima"/>
        </authorList>
    </citation>
    <scope>NUCLEOTIDE SEQUENCE [LARGE SCALE GENOMIC DNA]</scope>
    <source>
        <strain evidence="10">Sp3</strain>
    </source>
</reference>
<feature type="domain" description="ABC transporter" evidence="7">
    <location>
        <begin position="2"/>
        <end position="231"/>
    </location>
</feature>
<dbReference type="SUPFAM" id="SSF50331">
    <property type="entry name" value="MOP-like"/>
    <property type="match status" value="1"/>
</dbReference>
<name>A0A0B7MQJ4_9FIRM</name>
<dbReference type="PROSITE" id="PS00211">
    <property type="entry name" value="ABC_TRANSPORTER_1"/>
    <property type="match status" value="1"/>
</dbReference>
<dbReference type="PROSITE" id="PS51866">
    <property type="entry name" value="MOP"/>
    <property type="match status" value="1"/>
</dbReference>
<keyword evidence="3" id="KW-0547">Nucleotide-binding</keyword>
<evidence type="ECO:0000256" key="3">
    <source>
        <dbReference type="ARBA" id="ARBA00022741"/>
    </source>
</evidence>
<dbReference type="Proteomes" id="UP000046155">
    <property type="component" value="Unassembled WGS sequence"/>
</dbReference>
<dbReference type="GO" id="GO:0016887">
    <property type="term" value="F:ATP hydrolysis activity"/>
    <property type="evidence" value="ECO:0007669"/>
    <property type="project" value="InterPro"/>
</dbReference>
<keyword evidence="10" id="KW-1185">Reference proteome</keyword>
<dbReference type="InterPro" id="IPR005116">
    <property type="entry name" value="Transp-assoc_OB_typ1"/>
</dbReference>
<gene>
    <name evidence="9" type="primary">wtpC</name>
    <name evidence="9" type="ORF">SSCH_680014</name>
</gene>
<dbReference type="InterPro" id="IPR003593">
    <property type="entry name" value="AAA+_ATPase"/>
</dbReference>
<sequence>MIRLNDLSKHLGDFILDGINLTVQDNEYFVILGPTGAGKTVLLETIAGMYQPDKGEIWINGCNVTSKCPEERNIGFVYQDYLLFPHLRVRDNILFGLKIRRLSQRAMKTALEQMVALLKIEHLLERYPDTLSGGEQQRVALARALITSPQVLLLDEPLSALDPPTREEFQAELKRIHQYARTTTIHITHDFDEAMVLADRVGIIRSGKLEQVGRPLDLFHKPRSREIARFVGMENIFPAVVRKYGQEKYVDLGSLRWRTLSELDGEVQVAIRPEDIILAREDFTSSAQNRVRGIVSAISPRGGMVKVTLDAGIPLVVLVTARAREEMELELGQELWAIFKATAVHVFK</sequence>
<dbReference type="SUPFAM" id="SSF52540">
    <property type="entry name" value="P-loop containing nucleoside triphosphate hydrolases"/>
    <property type="match status" value="1"/>
</dbReference>
<evidence type="ECO:0000256" key="1">
    <source>
        <dbReference type="ARBA" id="ARBA00022448"/>
    </source>
</evidence>
<dbReference type="SMART" id="SM00382">
    <property type="entry name" value="AAA"/>
    <property type="match status" value="1"/>
</dbReference>
<dbReference type="GO" id="GO:0015689">
    <property type="term" value="P:molybdate ion transport"/>
    <property type="evidence" value="ECO:0007669"/>
    <property type="project" value="InterPro"/>
</dbReference>
<keyword evidence="1" id="KW-0813">Transport</keyword>
<dbReference type="AlphaFoldDB" id="A0A0B7MQJ4"/>
<keyword evidence="4 9" id="KW-0067">ATP-binding</keyword>
<keyword evidence="2 6" id="KW-0500">Molybdenum</keyword>
<dbReference type="InterPro" id="IPR004606">
    <property type="entry name" value="Mop_domain"/>
</dbReference>
<evidence type="ECO:0000313" key="10">
    <source>
        <dbReference type="Proteomes" id="UP000046155"/>
    </source>
</evidence>
<dbReference type="Pfam" id="PF00005">
    <property type="entry name" value="ABC_tran"/>
    <property type="match status" value="1"/>
</dbReference>
<dbReference type="Gene3D" id="2.40.50.100">
    <property type="match status" value="1"/>
</dbReference>